<evidence type="ECO:0000256" key="4">
    <source>
        <dbReference type="ARBA" id="ARBA00022525"/>
    </source>
</evidence>
<evidence type="ECO:0000256" key="11">
    <source>
        <dbReference type="ARBA" id="ARBA00029855"/>
    </source>
</evidence>
<keyword evidence="5 13" id="KW-0768">Sushi</keyword>
<dbReference type="InterPro" id="IPR035976">
    <property type="entry name" value="Sushi/SCR/CCP_sf"/>
</dbReference>
<protein>
    <recommendedName>
        <fullName evidence="3">Beta-2-glycoprotein 1</fullName>
    </recommendedName>
    <alternativeName>
        <fullName evidence="11">Apolipoprotein H</fullName>
    </alternativeName>
    <alternativeName>
        <fullName evidence="12">Beta-2-glycoprotein I</fullName>
    </alternativeName>
</protein>
<keyword evidence="7 14" id="KW-0732">Signal</keyword>
<evidence type="ECO:0000256" key="14">
    <source>
        <dbReference type="SAM" id="SignalP"/>
    </source>
</evidence>
<evidence type="ECO:0000256" key="13">
    <source>
        <dbReference type="PROSITE-ProRule" id="PRU00302"/>
    </source>
</evidence>
<keyword evidence="8" id="KW-0677">Repeat</keyword>
<dbReference type="CDD" id="cd00033">
    <property type="entry name" value="CCP"/>
    <property type="match status" value="4"/>
</dbReference>
<feature type="domain" description="Sushi" evidence="15">
    <location>
        <begin position="142"/>
        <end position="204"/>
    </location>
</feature>
<dbReference type="Gene3D" id="2.10.70.10">
    <property type="entry name" value="Complement Module, domain 1"/>
    <property type="match status" value="5"/>
</dbReference>
<keyword evidence="6" id="KW-0358">Heparin-binding</keyword>
<evidence type="ECO:0000256" key="10">
    <source>
        <dbReference type="ARBA" id="ARBA00023180"/>
    </source>
</evidence>
<keyword evidence="17" id="KW-1185">Reference proteome</keyword>
<dbReference type="GO" id="GO:0005576">
    <property type="term" value="C:extracellular region"/>
    <property type="evidence" value="ECO:0007669"/>
    <property type="project" value="UniProtKB-SubCell"/>
</dbReference>
<evidence type="ECO:0000256" key="12">
    <source>
        <dbReference type="ARBA" id="ARBA00033414"/>
    </source>
</evidence>
<dbReference type="Pfam" id="PF00084">
    <property type="entry name" value="Sushi"/>
    <property type="match status" value="4"/>
</dbReference>
<dbReference type="EMBL" id="JAFDVH010000001">
    <property type="protein sequence ID" value="KAG7491630.1"/>
    <property type="molecule type" value="Genomic_DNA"/>
</dbReference>
<evidence type="ECO:0000256" key="8">
    <source>
        <dbReference type="ARBA" id="ARBA00022737"/>
    </source>
</evidence>
<dbReference type="InterPro" id="IPR000436">
    <property type="entry name" value="Sushi_SCR_CCP_dom"/>
</dbReference>
<feature type="disulfide bond" evidence="13">
    <location>
        <begin position="112"/>
        <end position="139"/>
    </location>
</feature>
<keyword evidence="4" id="KW-0964">Secreted</keyword>
<feature type="disulfide bond" evidence="13">
    <location>
        <begin position="25"/>
        <end position="68"/>
    </location>
</feature>
<dbReference type="Proteomes" id="UP001046870">
    <property type="component" value="Chromosome 1"/>
</dbReference>
<keyword evidence="9 13" id="KW-1015">Disulfide bond</keyword>
<dbReference type="SMART" id="SM00032">
    <property type="entry name" value="CCP"/>
    <property type="match status" value="4"/>
</dbReference>
<comment type="caution">
    <text evidence="16">The sequence shown here is derived from an EMBL/GenBank/DDBJ whole genome shotgun (WGS) entry which is preliminary data.</text>
</comment>
<proteinExistence type="predicted"/>
<dbReference type="PANTHER" id="PTHR45656">
    <property type="entry name" value="PROTEIN CBR-CLEC-78"/>
    <property type="match status" value="1"/>
</dbReference>
<feature type="signal peptide" evidence="14">
    <location>
        <begin position="1"/>
        <end position="21"/>
    </location>
</feature>
<dbReference type="InterPro" id="IPR051277">
    <property type="entry name" value="SEZ6_CSMD_C4BPB_Regulators"/>
</dbReference>
<reference evidence="16" key="1">
    <citation type="submission" date="2021-01" db="EMBL/GenBank/DDBJ databases">
        <authorList>
            <person name="Zahm M."/>
            <person name="Roques C."/>
            <person name="Cabau C."/>
            <person name="Klopp C."/>
            <person name="Donnadieu C."/>
            <person name="Jouanno E."/>
            <person name="Lampietro C."/>
            <person name="Louis A."/>
            <person name="Herpin A."/>
            <person name="Echchiki A."/>
            <person name="Berthelot C."/>
            <person name="Parey E."/>
            <person name="Roest-Crollius H."/>
            <person name="Braasch I."/>
            <person name="Postlethwait J."/>
            <person name="Bobe J."/>
            <person name="Montfort J."/>
            <person name="Bouchez O."/>
            <person name="Begum T."/>
            <person name="Mejri S."/>
            <person name="Adams A."/>
            <person name="Chen W.-J."/>
            <person name="Guiguen Y."/>
        </authorList>
    </citation>
    <scope>NUCLEOTIDE SEQUENCE</scope>
    <source>
        <strain evidence="16">YG-15Mar2019-1</strain>
        <tissue evidence="16">Brain</tissue>
    </source>
</reference>
<dbReference type="SUPFAM" id="SSF57535">
    <property type="entry name" value="Complement control module/SCR domain"/>
    <property type="match status" value="5"/>
</dbReference>
<evidence type="ECO:0000313" key="16">
    <source>
        <dbReference type="EMBL" id="KAG7491630.1"/>
    </source>
</evidence>
<feature type="chain" id="PRO_5038780933" description="Beta-2-glycoprotein 1" evidence="14">
    <location>
        <begin position="22"/>
        <end position="350"/>
    </location>
</feature>
<dbReference type="InterPro" id="IPR015104">
    <property type="entry name" value="Sushi_2"/>
</dbReference>
<dbReference type="GO" id="GO:0008201">
    <property type="term" value="F:heparin binding"/>
    <property type="evidence" value="ECO:0007669"/>
    <property type="project" value="UniProtKB-KW"/>
</dbReference>
<feature type="domain" description="Sushi" evidence="15">
    <location>
        <begin position="205"/>
        <end position="264"/>
    </location>
</feature>
<evidence type="ECO:0000256" key="9">
    <source>
        <dbReference type="ARBA" id="ARBA00023157"/>
    </source>
</evidence>
<evidence type="ECO:0000259" key="15">
    <source>
        <dbReference type="PROSITE" id="PS50923"/>
    </source>
</evidence>
<dbReference type="PROSITE" id="PS50923">
    <property type="entry name" value="SUSHI"/>
    <property type="match status" value="4"/>
</dbReference>
<comment type="subcellular location">
    <subcellularLocation>
        <location evidence="2">Secreted</location>
    </subcellularLocation>
</comment>
<dbReference type="PANTHER" id="PTHR45656:SF4">
    <property type="entry name" value="PROTEIN CBR-CLEC-78"/>
    <property type="match status" value="1"/>
</dbReference>
<evidence type="ECO:0000256" key="1">
    <source>
        <dbReference type="ARBA" id="ARBA00003651"/>
    </source>
</evidence>
<feature type="domain" description="Sushi" evidence="15">
    <location>
        <begin position="84"/>
        <end position="141"/>
    </location>
</feature>
<evidence type="ECO:0000256" key="5">
    <source>
        <dbReference type="ARBA" id="ARBA00022659"/>
    </source>
</evidence>
<sequence>MLQSLLLLLLCQLSLYNLVTPARVCGRPPVMADIEEHSFQRVYEVGSEVFLSCKRGYIPTSGSRKIICTSGGQWTQAKLKCSPKSCSFPGPLANGVIHITDIIFESKINYTCNEGYILRGASNSECTANGTWSEQLPFCESVTCGLPEIPKYATMTYHRRFKGNTTLFGDSVMYECSPPLVLFGDERGYCTSNGTWTKLPECRFVTCPPPTGIANGFMSFAVIREHGYKDKVKYGCNVNYVLEGPMETECEKTGQWSTKPSCKAPCTVGIERGRIFYNGKKIWIEDLKPNRVLHSDLVAVYCKNEEKNCGYPVVTQCIDGALKIPECYQVPSAFKYNMQPKSLPSEIKMC</sequence>
<evidence type="ECO:0000313" key="17">
    <source>
        <dbReference type="Proteomes" id="UP001046870"/>
    </source>
</evidence>
<feature type="disulfide bond" evidence="13">
    <location>
        <begin position="207"/>
        <end position="250"/>
    </location>
</feature>
<feature type="domain" description="Sushi" evidence="15">
    <location>
        <begin position="23"/>
        <end position="83"/>
    </location>
</feature>
<evidence type="ECO:0000256" key="6">
    <source>
        <dbReference type="ARBA" id="ARBA00022674"/>
    </source>
</evidence>
<evidence type="ECO:0000256" key="3">
    <source>
        <dbReference type="ARBA" id="ARBA00020104"/>
    </source>
</evidence>
<comment type="function">
    <text evidence="1">Binds to various kinds of negatively charged substances such as heparin, phospholipids, and dextran sulfate. May prevent activation of the intrinsic blood coagulation cascade by binding to phospholipids on the surface of damaged cells.</text>
</comment>
<evidence type="ECO:0000256" key="7">
    <source>
        <dbReference type="ARBA" id="ARBA00022729"/>
    </source>
</evidence>
<accession>A0A9D3QJ93</accession>
<dbReference type="Pfam" id="PF09014">
    <property type="entry name" value="Sushi_2"/>
    <property type="match status" value="1"/>
</dbReference>
<gene>
    <name evidence="16" type="ORF">MATL_G00006050</name>
</gene>
<dbReference type="AlphaFoldDB" id="A0A9D3QJ93"/>
<evidence type="ECO:0000256" key="2">
    <source>
        <dbReference type="ARBA" id="ARBA00004613"/>
    </source>
</evidence>
<organism evidence="16 17">
    <name type="scientific">Megalops atlanticus</name>
    <name type="common">Tarpon</name>
    <name type="synonym">Clupea gigantea</name>
    <dbReference type="NCBI Taxonomy" id="7932"/>
    <lineage>
        <taxon>Eukaryota</taxon>
        <taxon>Metazoa</taxon>
        <taxon>Chordata</taxon>
        <taxon>Craniata</taxon>
        <taxon>Vertebrata</taxon>
        <taxon>Euteleostomi</taxon>
        <taxon>Actinopterygii</taxon>
        <taxon>Neopterygii</taxon>
        <taxon>Teleostei</taxon>
        <taxon>Elopiformes</taxon>
        <taxon>Megalopidae</taxon>
        <taxon>Megalops</taxon>
    </lineage>
</organism>
<dbReference type="OrthoDB" id="6103690at2759"/>
<name>A0A9D3QJ93_MEGAT</name>
<comment type="caution">
    <text evidence="13">Lacks conserved residue(s) required for the propagation of feature annotation.</text>
</comment>
<keyword evidence="10" id="KW-0325">Glycoprotein</keyword>